<evidence type="ECO:0000313" key="2">
    <source>
        <dbReference type="EMBL" id="KAF0027986.1"/>
    </source>
</evidence>
<evidence type="ECO:0000256" key="1">
    <source>
        <dbReference type="SAM" id="MobiDB-lite"/>
    </source>
</evidence>
<sequence>MLKVTSGGGDVVAALRLRTAPSCTWTEDVTEEPTPLEKGNVANARQAGDERRRWETLRPPGQQGLYNHSHSCKKTKRSLTVPVHFLDKCEPDVNGFQSGTHIQTGAGERPKGQRSSTGGAIDRPIEQTQKKKVCFEQTAAGKRRVFSFFPLLFHLKPETNLWNDEDLTRVGAFEAFNVFSSPFVRFSKNLPYQKFIPTTIWSYDIMQMFNNMQM</sequence>
<accession>A0A6A4RYM8</accession>
<reference evidence="2 3" key="1">
    <citation type="submission" date="2019-06" db="EMBL/GenBank/DDBJ databases">
        <title>Draft genomes of female and male turbot (Scophthalmus maximus).</title>
        <authorList>
            <person name="Xu H."/>
            <person name="Xu X.-W."/>
            <person name="Shao C."/>
            <person name="Chen S."/>
        </authorList>
    </citation>
    <scope>NUCLEOTIDE SEQUENCE [LARGE SCALE GENOMIC DNA]</scope>
    <source>
        <strain evidence="2">Ysfricsl-2016a</strain>
        <tissue evidence="2">Blood</tissue>
    </source>
</reference>
<dbReference type="AlphaFoldDB" id="A0A6A4RYM8"/>
<feature type="region of interest" description="Disordered" evidence="1">
    <location>
        <begin position="97"/>
        <end position="123"/>
    </location>
</feature>
<comment type="caution">
    <text evidence="2">The sequence shown here is derived from an EMBL/GenBank/DDBJ whole genome shotgun (WGS) entry which is preliminary data.</text>
</comment>
<gene>
    <name evidence="2" type="ORF">F2P81_020727</name>
</gene>
<name>A0A6A4RYM8_SCOMX</name>
<dbReference type="Proteomes" id="UP000438429">
    <property type="component" value="Unassembled WGS sequence"/>
</dbReference>
<organism evidence="2 3">
    <name type="scientific">Scophthalmus maximus</name>
    <name type="common">Turbot</name>
    <name type="synonym">Psetta maxima</name>
    <dbReference type="NCBI Taxonomy" id="52904"/>
    <lineage>
        <taxon>Eukaryota</taxon>
        <taxon>Metazoa</taxon>
        <taxon>Chordata</taxon>
        <taxon>Craniata</taxon>
        <taxon>Vertebrata</taxon>
        <taxon>Euteleostomi</taxon>
        <taxon>Actinopterygii</taxon>
        <taxon>Neopterygii</taxon>
        <taxon>Teleostei</taxon>
        <taxon>Neoteleostei</taxon>
        <taxon>Acanthomorphata</taxon>
        <taxon>Carangaria</taxon>
        <taxon>Pleuronectiformes</taxon>
        <taxon>Pleuronectoidei</taxon>
        <taxon>Scophthalmidae</taxon>
        <taxon>Scophthalmus</taxon>
    </lineage>
</organism>
<proteinExistence type="predicted"/>
<protein>
    <submittedName>
        <fullName evidence="2">Uncharacterized protein</fullName>
    </submittedName>
</protein>
<evidence type="ECO:0000313" key="3">
    <source>
        <dbReference type="Proteomes" id="UP000438429"/>
    </source>
</evidence>
<dbReference type="EMBL" id="VEVO01000018">
    <property type="protein sequence ID" value="KAF0027986.1"/>
    <property type="molecule type" value="Genomic_DNA"/>
</dbReference>